<feature type="transmembrane region" description="Helical" evidence="1">
    <location>
        <begin position="53"/>
        <end position="72"/>
    </location>
</feature>
<keyword evidence="1" id="KW-0812">Transmembrane</keyword>
<protein>
    <submittedName>
        <fullName evidence="2">Uncharacterized protein</fullName>
    </submittedName>
</protein>
<name>M0LBP0_HALJT</name>
<dbReference type="OrthoDB" id="382373at2157"/>
<evidence type="ECO:0000256" key="1">
    <source>
        <dbReference type="SAM" id="Phobius"/>
    </source>
</evidence>
<gene>
    <name evidence="2" type="ORF">C444_08685</name>
</gene>
<keyword evidence="3" id="KW-1185">Reference proteome</keyword>
<dbReference type="EMBL" id="AOLY01000027">
    <property type="protein sequence ID" value="EMA30982.1"/>
    <property type="molecule type" value="Genomic_DNA"/>
</dbReference>
<keyword evidence="1" id="KW-0472">Membrane</keyword>
<dbReference type="STRING" id="1227453.C444_08685"/>
<dbReference type="AlphaFoldDB" id="M0LBP0"/>
<comment type="caution">
    <text evidence="2">The sequence shown here is derived from an EMBL/GenBank/DDBJ whole genome shotgun (WGS) entry which is preliminary data.</text>
</comment>
<dbReference type="Proteomes" id="UP000011524">
    <property type="component" value="Unassembled WGS sequence"/>
</dbReference>
<feature type="transmembrane region" description="Helical" evidence="1">
    <location>
        <begin position="84"/>
        <end position="107"/>
    </location>
</feature>
<feature type="transmembrane region" description="Helical" evidence="1">
    <location>
        <begin position="26"/>
        <end position="46"/>
    </location>
</feature>
<dbReference type="RefSeq" id="WP_004592299.1">
    <property type="nucleotide sequence ID" value="NZ_AOLY01000027.1"/>
</dbReference>
<reference evidence="2 3" key="1">
    <citation type="journal article" date="2014" name="PLoS Genet.">
        <title>Phylogenetically driven sequencing of extremely halophilic archaea reveals strategies for static and dynamic osmo-response.</title>
        <authorList>
            <person name="Becker E.A."/>
            <person name="Seitzer P.M."/>
            <person name="Tritt A."/>
            <person name="Larsen D."/>
            <person name="Krusor M."/>
            <person name="Yao A.I."/>
            <person name="Wu D."/>
            <person name="Madern D."/>
            <person name="Eisen J.A."/>
            <person name="Darling A.E."/>
            <person name="Facciotti M.T."/>
        </authorList>
    </citation>
    <scope>NUCLEOTIDE SEQUENCE [LARGE SCALE GENOMIC DNA]</scope>
    <source>
        <strain evidence="3">ATCC 49778 / DSM 6131 / JCM 7785 / NBRC 101032 / NCIMB 13157 / TR-1</strain>
    </source>
</reference>
<keyword evidence="1" id="KW-1133">Transmembrane helix</keyword>
<sequence>MPTRELLTGLLILGGNIGPLESIFEIYPPLVLLGTYLAATGAYLIAADDLANFAGLWVVMTVVYPPVLIWQINSMDITREIIFGYSFADSVAGLPLILMLLVTYILVQSLQDRFREVA</sequence>
<accession>M0LBP0</accession>
<dbReference type="PATRIC" id="fig|1227453.3.peg.1705"/>
<evidence type="ECO:0000313" key="3">
    <source>
        <dbReference type="Proteomes" id="UP000011524"/>
    </source>
</evidence>
<organism evidence="2 3">
    <name type="scientific">Haloarcula japonica (strain ATCC 49778 / DSM 6131 / JCM 7785 / NBRC 101032 / NCIMB 13157 / TR-1)</name>
    <dbReference type="NCBI Taxonomy" id="1227453"/>
    <lineage>
        <taxon>Archaea</taxon>
        <taxon>Methanobacteriati</taxon>
        <taxon>Methanobacteriota</taxon>
        <taxon>Stenosarchaea group</taxon>
        <taxon>Halobacteria</taxon>
        <taxon>Halobacteriales</taxon>
        <taxon>Haloarculaceae</taxon>
        <taxon>Haloarcula</taxon>
    </lineage>
</organism>
<proteinExistence type="predicted"/>
<evidence type="ECO:0000313" key="2">
    <source>
        <dbReference type="EMBL" id="EMA30982.1"/>
    </source>
</evidence>